<evidence type="ECO:0000313" key="1">
    <source>
        <dbReference type="EMBL" id="VUZ84934.1"/>
    </source>
</evidence>
<reference evidence="1 2" key="1">
    <citation type="submission" date="2019-07" db="EMBL/GenBank/DDBJ databases">
        <authorList>
            <person name="Cremers G."/>
        </authorList>
    </citation>
    <scope>NUCLEOTIDE SEQUENCE [LARGE SCALE GENOMIC DNA]</scope>
</reference>
<name>A0A564ZI16_9BACT</name>
<evidence type="ECO:0000313" key="2">
    <source>
        <dbReference type="Proteomes" id="UP000334340"/>
    </source>
</evidence>
<gene>
    <name evidence="1" type="ORF">MELA_01309</name>
</gene>
<organism evidence="1 2">
    <name type="scientific">Candidatus Methylomirabilis lanthanidiphila</name>
    <dbReference type="NCBI Taxonomy" id="2211376"/>
    <lineage>
        <taxon>Bacteria</taxon>
        <taxon>Candidatus Methylomirabilota</taxon>
        <taxon>Candidatus Methylomirabilia</taxon>
        <taxon>Candidatus Methylomirabilales</taxon>
        <taxon>Candidatus Methylomirabilaceae</taxon>
        <taxon>Candidatus Methylomirabilis</taxon>
    </lineage>
</organism>
<proteinExistence type="predicted"/>
<accession>A0A564ZI16</accession>
<dbReference type="EMBL" id="CABIKM010000021">
    <property type="protein sequence ID" value="VUZ84934.1"/>
    <property type="molecule type" value="Genomic_DNA"/>
</dbReference>
<protein>
    <recommendedName>
        <fullName evidence="3">Exo-alpha-sialidase</fullName>
    </recommendedName>
</protein>
<evidence type="ECO:0008006" key="3">
    <source>
        <dbReference type="Google" id="ProtNLM"/>
    </source>
</evidence>
<dbReference type="InterPro" id="IPR036278">
    <property type="entry name" value="Sialidase_sf"/>
</dbReference>
<dbReference type="AlphaFoldDB" id="A0A564ZI16"/>
<dbReference type="Proteomes" id="UP000334340">
    <property type="component" value="Unassembled WGS sequence"/>
</dbReference>
<keyword evidence="2" id="KW-1185">Reference proteome</keyword>
<dbReference type="SUPFAM" id="SSF50939">
    <property type="entry name" value="Sialidases"/>
    <property type="match status" value="1"/>
</dbReference>
<sequence length="168" mass="17578">MVVGFNDTGSYLQTFFTPLGLSLNGVARSTNKGSSFTGLGYPNPGPVFSDFLAGDPVVVCSDPNTFYYASLFERTATSDISVSKSIDGGATFGNPISVAGKDAGISWSNKKITKTNFPAVPGQDAKFSRTYMGDYDSPAIDFTHANGGFVGAWGDNSLGNPDVKVGKC</sequence>